<sequence>MVSDTNIRKADTATVSAPNPRPDNVSGRRLFSLKRRERRRFTPRRFLLSSRLTQLIIASNLVGLIILVVGALAMNRFEEGLIQGKVDNIASLAATITTVMGERATGIGQASELDVEGAKKVLRGVNVPPSWRVRLHDRSGQVVADTERLDNKIEVSPLDPIQTEDDPPKPRVDVWRDGLTSWARKTLHELPWRQNRRDRFRWDLKADIRAGLSGETVSGARYGADDSLVVTATLPVMRVQQVLGTITVESHDVDGIVNAERRALAPIIGLAFFATLLSSLALILFITLPMRRLAKAAEQVARNPRKYDAIPDLSRRRDEIGDLSLVLRDMTKGLYNRVDDIANFAADVAHEIKNPLTSLRSASDTLRVARTDADRDKLIDIISQDVTRMNRLITDISNASKVDANLAKDTAQTLDVGEIVANIVAFYTQTKSGSGPDVVDMSDLPDPTFIRAFEAPFAQVLRNLIDNALTFSPENGTVDVAASASDNKVTITVSDQGPGIPDGNLEAVFDRFYTERPEGAKFGSHSGLGLAICRQIMTAHRGRIWSENKTEADGAISGARFFVELPRQTTGGGPDAPRRKRG</sequence>
<dbReference type="CDD" id="cd00082">
    <property type="entry name" value="HisKA"/>
    <property type="match status" value="1"/>
</dbReference>
<dbReference type="Pfam" id="PF00672">
    <property type="entry name" value="HAMP"/>
    <property type="match status" value="1"/>
</dbReference>
<evidence type="ECO:0000256" key="6">
    <source>
        <dbReference type="ARBA" id="ARBA00022692"/>
    </source>
</evidence>
<evidence type="ECO:0000256" key="5">
    <source>
        <dbReference type="ARBA" id="ARBA00022679"/>
    </source>
</evidence>
<feature type="region of interest" description="Disordered" evidence="11">
    <location>
        <begin position="1"/>
        <end position="26"/>
    </location>
</feature>
<evidence type="ECO:0000313" key="16">
    <source>
        <dbReference type="Proteomes" id="UP001161391"/>
    </source>
</evidence>
<protein>
    <recommendedName>
        <fullName evidence="3">histidine kinase</fullName>
        <ecNumber evidence="3">2.7.13.3</ecNumber>
    </recommendedName>
</protein>
<evidence type="ECO:0000256" key="10">
    <source>
        <dbReference type="ARBA" id="ARBA00023136"/>
    </source>
</evidence>
<evidence type="ECO:0000256" key="12">
    <source>
        <dbReference type="SAM" id="Phobius"/>
    </source>
</evidence>
<evidence type="ECO:0000313" key="15">
    <source>
        <dbReference type="EMBL" id="GLQ23009.1"/>
    </source>
</evidence>
<dbReference type="PRINTS" id="PR00344">
    <property type="entry name" value="BCTRLSENSOR"/>
</dbReference>
<organism evidence="15 16">
    <name type="scientific">Algimonas ampicilliniresistens</name>
    <dbReference type="NCBI Taxonomy" id="1298735"/>
    <lineage>
        <taxon>Bacteria</taxon>
        <taxon>Pseudomonadati</taxon>
        <taxon>Pseudomonadota</taxon>
        <taxon>Alphaproteobacteria</taxon>
        <taxon>Maricaulales</taxon>
        <taxon>Robiginitomaculaceae</taxon>
        <taxon>Algimonas</taxon>
    </lineage>
</organism>
<dbReference type="Gene3D" id="6.10.340.10">
    <property type="match status" value="1"/>
</dbReference>
<feature type="transmembrane region" description="Helical" evidence="12">
    <location>
        <begin position="263"/>
        <end position="286"/>
    </location>
</feature>
<dbReference type="InterPro" id="IPR003660">
    <property type="entry name" value="HAMP_dom"/>
</dbReference>
<evidence type="ECO:0000256" key="2">
    <source>
        <dbReference type="ARBA" id="ARBA00004370"/>
    </source>
</evidence>
<evidence type="ECO:0000256" key="8">
    <source>
        <dbReference type="ARBA" id="ARBA00022989"/>
    </source>
</evidence>
<reference evidence="15" key="1">
    <citation type="journal article" date="2014" name="Int. J. Syst. Evol. Microbiol.">
        <title>Complete genome of a new Firmicutes species belonging to the dominant human colonic microbiota ('Ruminococcus bicirculans') reveals two chromosomes and a selective capacity to utilize plant glucans.</title>
        <authorList>
            <consortium name="NISC Comparative Sequencing Program"/>
            <person name="Wegmann U."/>
            <person name="Louis P."/>
            <person name="Goesmann A."/>
            <person name="Henrissat B."/>
            <person name="Duncan S.H."/>
            <person name="Flint H.J."/>
        </authorList>
    </citation>
    <scope>NUCLEOTIDE SEQUENCE</scope>
    <source>
        <strain evidence="15">NBRC 108219</strain>
    </source>
</reference>
<name>A0ABQ5V8E9_9PROT</name>
<dbReference type="InterPro" id="IPR003594">
    <property type="entry name" value="HATPase_dom"/>
</dbReference>
<evidence type="ECO:0000259" key="13">
    <source>
        <dbReference type="PROSITE" id="PS50109"/>
    </source>
</evidence>
<evidence type="ECO:0000256" key="11">
    <source>
        <dbReference type="SAM" id="MobiDB-lite"/>
    </source>
</evidence>
<dbReference type="InterPro" id="IPR036890">
    <property type="entry name" value="HATPase_C_sf"/>
</dbReference>
<dbReference type="SUPFAM" id="SSF47384">
    <property type="entry name" value="Homodimeric domain of signal transducing histidine kinase"/>
    <property type="match status" value="1"/>
</dbReference>
<evidence type="ECO:0000259" key="14">
    <source>
        <dbReference type="PROSITE" id="PS50885"/>
    </source>
</evidence>
<accession>A0ABQ5V8E9</accession>
<dbReference type="SMART" id="SM00388">
    <property type="entry name" value="HisKA"/>
    <property type="match status" value="1"/>
</dbReference>
<dbReference type="EC" id="2.7.13.3" evidence="3"/>
<dbReference type="InterPro" id="IPR050428">
    <property type="entry name" value="TCS_sensor_his_kinase"/>
</dbReference>
<feature type="compositionally biased region" description="Basic and acidic residues" evidence="11">
    <location>
        <begin position="1"/>
        <end position="11"/>
    </location>
</feature>
<evidence type="ECO:0000256" key="3">
    <source>
        <dbReference type="ARBA" id="ARBA00012438"/>
    </source>
</evidence>
<keyword evidence="10 12" id="KW-0472">Membrane</keyword>
<feature type="transmembrane region" description="Helical" evidence="12">
    <location>
        <begin position="52"/>
        <end position="74"/>
    </location>
</feature>
<feature type="domain" description="HAMP" evidence="14">
    <location>
        <begin position="284"/>
        <end position="339"/>
    </location>
</feature>
<dbReference type="CDD" id="cd06225">
    <property type="entry name" value="HAMP"/>
    <property type="match status" value="1"/>
</dbReference>
<keyword evidence="16" id="KW-1185">Reference proteome</keyword>
<dbReference type="Pfam" id="PF00512">
    <property type="entry name" value="HisKA"/>
    <property type="match status" value="1"/>
</dbReference>
<keyword evidence="6 12" id="KW-0812">Transmembrane</keyword>
<evidence type="ECO:0000256" key="4">
    <source>
        <dbReference type="ARBA" id="ARBA00022553"/>
    </source>
</evidence>
<keyword evidence="4" id="KW-0597">Phosphoprotein</keyword>
<dbReference type="EMBL" id="BSNK01000001">
    <property type="protein sequence ID" value="GLQ23009.1"/>
    <property type="molecule type" value="Genomic_DNA"/>
</dbReference>
<dbReference type="Proteomes" id="UP001161391">
    <property type="component" value="Unassembled WGS sequence"/>
</dbReference>
<dbReference type="Pfam" id="PF13755">
    <property type="entry name" value="Sensor_TM1"/>
    <property type="match status" value="1"/>
</dbReference>
<keyword evidence="7 15" id="KW-0418">Kinase</keyword>
<keyword evidence="8 12" id="KW-1133">Transmembrane helix</keyword>
<dbReference type="SUPFAM" id="SSF55874">
    <property type="entry name" value="ATPase domain of HSP90 chaperone/DNA topoisomerase II/histidine kinase"/>
    <property type="match status" value="1"/>
</dbReference>
<dbReference type="InterPro" id="IPR036097">
    <property type="entry name" value="HisK_dim/P_sf"/>
</dbReference>
<dbReference type="SMART" id="SM00387">
    <property type="entry name" value="HATPase_c"/>
    <property type="match status" value="1"/>
</dbReference>
<evidence type="ECO:0000256" key="7">
    <source>
        <dbReference type="ARBA" id="ARBA00022777"/>
    </source>
</evidence>
<dbReference type="InterPro" id="IPR005467">
    <property type="entry name" value="His_kinase_dom"/>
</dbReference>
<comment type="catalytic activity">
    <reaction evidence="1">
        <text>ATP + protein L-histidine = ADP + protein N-phospho-L-histidine.</text>
        <dbReference type="EC" id="2.7.13.3"/>
    </reaction>
</comment>
<dbReference type="Gene3D" id="3.30.565.10">
    <property type="entry name" value="Histidine kinase-like ATPase, C-terminal domain"/>
    <property type="match status" value="1"/>
</dbReference>
<dbReference type="PROSITE" id="PS50109">
    <property type="entry name" value="HIS_KIN"/>
    <property type="match status" value="1"/>
</dbReference>
<dbReference type="SMART" id="SM00304">
    <property type="entry name" value="HAMP"/>
    <property type="match status" value="1"/>
</dbReference>
<dbReference type="PANTHER" id="PTHR45436:SF5">
    <property type="entry name" value="SENSOR HISTIDINE KINASE TRCS"/>
    <property type="match status" value="1"/>
</dbReference>
<comment type="subcellular location">
    <subcellularLocation>
        <location evidence="2">Membrane</location>
    </subcellularLocation>
</comment>
<dbReference type="InterPro" id="IPR025908">
    <property type="entry name" value="Sensor_TM1"/>
</dbReference>
<dbReference type="Gene3D" id="1.10.287.130">
    <property type="match status" value="1"/>
</dbReference>
<dbReference type="PROSITE" id="PS50885">
    <property type="entry name" value="HAMP"/>
    <property type="match status" value="1"/>
</dbReference>
<keyword evidence="9" id="KW-0902">Two-component regulatory system</keyword>
<dbReference type="Pfam" id="PF02518">
    <property type="entry name" value="HATPase_c"/>
    <property type="match status" value="1"/>
</dbReference>
<feature type="domain" description="Histidine kinase" evidence="13">
    <location>
        <begin position="347"/>
        <end position="569"/>
    </location>
</feature>
<dbReference type="InterPro" id="IPR004358">
    <property type="entry name" value="Sig_transdc_His_kin-like_C"/>
</dbReference>
<gene>
    <name evidence="15" type="primary">chvG</name>
    <name evidence="15" type="ORF">GCM10007853_08830</name>
</gene>
<dbReference type="GO" id="GO:0016301">
    <property type="term" value="F:kinase activity"/>
    <property type="evidence" value="ECO:0007669"/>
    <property type="project" value="UniProtKB-KW"/>
</dbReference>
<comment type="caution">
    <text evidence="15">The sequence shown here is derived from an EMBL/GenBank/DDBJ whole genome shotgun (WGS) entry which is preliminary data.</text>
</comment>
<keyword evidence="5" id="KW-0808">Transferase</keyword>
<evidence type="ECO:0000256" key="1">
    <source>
        <dbReference type="ARBA" id="ARBA00000085"/>
    </source>
</evidence>
<dbReference type="PANTHER" id="PTHR45436">
    <property type="entry name" value="SENSOR HISTIDINE KINASE YKOH"/>
    <property type="match status" value="1"/>
</dbReference>
<dbReference type="InterPro" id="IPR003661">
    <property type="entry name" value="HisK_dim/P_dom"/>
</dbReference>
<reference evidence="15" key="2">
    <citation type="submission" date="2023-01" db="EMBL/GenBank/DDBJ databases">
        <title>Draft genome sequence of Algimonas ampicilliniresistens strain NBRC 108219.</title>
        <authorList>
            <person name="Sun Q."/>
            <person name="Mori K."/>
        </authorList>
    </citation>
    <scope>NUCLEOTIDE SEQUENCE</scope>
    <source>
        <strain evidence="15">NBRC 108219</strain>
    </source>
</reference>
<dbReference type="RefSeq" id="WP_284387982.1">
    <property type="nucleotide sequence ID" value="NZ_BSNK01000001.1"/>
</dbReference>
<proteinExistence type="predicted"/>
<evidence type="ECO:0000256" key="9">
    <source>
        <dbReference type="ARBA" id="ARBA00023012"/>
    </source>
</evidence>